<accession>A0A7J7KR28</accession>
<feature type="signal peptide" evidence="1">
    <location>
        <begin position="1"/>
        <end position="20"/>
    </location>
</feature>
<gene>
    <name evidence="2" type="ORF">EB796_001035</name>
</gene>
<evidence type="ECO:0000313" key="3">
    <source>
        <dbReference type="Proteomes" id="UP000593567"/>
    </source>
</evidence>
<reference evidence="2" key="1">
    <citation type="submission" date="2020-06" db="EMBL/GenBank/DDBJ databases">
        <title>Draft genome of Bugula neritina, a colonial animal packing powerful symbionts and potential medicines.</title>
        <authorList>
            <person name="Rayko M."/>
        </authorList>
    </citation>
    <scope>NUCLEOTIDE SEQUENCE [LARGE SCALE GENOMIC DNA]</scope>
    <source>
        <strain evidence="2">Kwan_BN1</strain>
    </source>
</reference>
<sequence>MLNQWYFKVILLTITSCVKAEEYISPPEWRGLSTMSYDDISSFVRTPSIITHMSLTALTELAFYSILQRIFCIVVMAV</sequence>
<evidence type="ECO:0000313" key="2">
    <source>
        <dbReference type="EMBL" id="KAF6040622.1"/>
    </source>
</evidence>
<keyword evidence="1" id="KW-0732">Signal</keyword>
<organism evidence="2 3">
    <name type="scientific">Bugula neritina</name>
    <name type="common">Brown bryozoan</name>
    <name type="synonym">Sertularia neritina</name>
    <dbReference type="NCBI Taxonomy" id="10212"/>
    <lineage>
        <taxon>Eukaryota</taxon>
        <taxon>Metazoa</taxon>
        <taxon>Spiralia</taxon>
        <taxon>Lophotrochozoa</taxon>
        <taxon>Bryozoa</taxon>
        <taxon>Gymnolaemata</taxon>
        <taxon>Cheilostomatida</taxon>
        <taxon>Flustrina</taxon>
        <taxon>Buguloidea</taxon>
        <taxon>Bugulidae</taxon>
        <taxon>Bugula</taxon>
    </lineage>
</organism>
<dbReference type="EMBL" id="VXIV02000119">
    <property type="protein sequence ID" value="KAF6040622.1"/>
    <property type="molecule type" value="Genomic_DNA"/>
</dbReference>
<protein>
    <submittedName>
        <fullName evidence="2">Uncharacterized protein</fullName>
    </submittedName>
</protein>
<evidence type="ECO:0000256" key="1">
    <source>
        <dbReference type="SAM" id="SignalP"/>
    </source>
</evidence>
<feature type="chain" id="PRO_5029788070" evidence="1">
    <location>
        <begin position="21"/>
        <end position="78"/>
    </location>
</feature>
<name>A0A7J7KR28_BUGNE</name>
<dbReference type="AlphaFoldDB" id="A0A7J7KR28"/>
<dbReference type="Proteomes" id="UP000593567">
    <property type="component" value="Unassembled WGS sequence"/>
</dbReference>
<proteinExistence type="predicted"/>
<keyword evidence="3" id="KW-1185">Reference proteome</keyword>
<comment type="caution">
    <text evidence="2">The sequence shown here is derived from an EMBL/GenBank/DDBJ whole genome shotgun (WGS) entry which is preliminary data.</text>
</comment>